<evidence type="ECO:0000256" key="1">
    <source>
        <dbReference type="ARBA" id="ARBA00022485"/>
    </source>
</evidence>
<evidence type="ECO:0000313" key="11">
    <source>
        <dbReference type="Proteomes" id="UP000001551"/>
    </source>
</evidence>
<reference evidence="10 11" key="1">
    <citation type="submission" date="2010-12" db="EMBL/GenBank/DDBJ databases">
        <title>Complete sequence of Ethanoligenens harbinense YUAN-3.</title>
        <authorList>
            <person name="Lucas S."/>
            <person name="Copeland A."/>
            <person name="Lapidus A."/>
            <person name="Cheng J.-F."/>
            <person name="Bruce D."/>
            <person name="Goodwin L."/>
            <person name="Pitluck S."/>
            <person name="Chertkov O."/>
            <person name="Misra M."/>
            <person name="Detter J.C."/>
            <person name="Han C."/>
            <person name="Tapia R."/>
            <person name="Land M."/>
            <person name="Hauser L."/>
            <person name="Jeffries C."/>
            <person name="Kyrpides N."/>
            <person name="Ivanova N."/>
            <person name="Mikhailova N."/>
            <person name="Wang A."/>
            <person name="Mouttaki H."/>
            <person name="He Z."/>
            <person name="Zhou J."/>
            <person name="Hemme C.L."/>
            <person name="Woyke T."/>
        </authorList>
    </citation>
    <scope>NUCLEOTIDE SEQUENCE [LARGE SCALE GENOMIC DNA]</scope>
    <source>
        <strain evidence="11">DSM 18485 / JCM 12961 / CGMCC 1.5033 / YUAN-3</strain>
    </source>
</reference>
<dbReference type="Gene3D" id="3.20.20.20">
    <property type="entry name" value="Dihydropteroate synthase-like"/>
    <property type="match status" value="1"/>
</dbReference>
<dbReference type="PANTHER" id="PTHR30454:SF0">
    <property type="entry name" value="4-HYDROXY-3-METHYLBUT-2-EN-1-YL DIPHOSPHATE SYNTHASE (FERREDOXIN), CHLOROPLASTIC"/>
    <property type="match status" value="1"/>
</dbReference>
<evidence type="ECO:0000256" key="3">
    <source>
        <dbReference type="ARBA" id="ARBA00023002"/>
    </source>
</evidence>
<comment type="cofactor">
    <cofactor evidence="7">
        <name>[4Fe-4S] cluster</name>
        <dbReference type="ChEBI" id="CHEBI:49883"/>
    </cofactor>
    <text evidence="7">Binds 1 [4Fe-4S] cluster.</text>
</comment>
<dbReference type="HOGENOM" id="CLU_042258_0_0_9"/>
<proteinExistence type="inferred from homology"/>
<dbReference type="KEGG" id="eha:Ethha_1617"/>
<dbReference type="FunFam" id="3.20.20.20:FF:000001">
    <property type="entry name" value="4-hydroxy-3-methylbut-2-en-1-yl diphosphate synthase (flavodoxin)"/>
    <property type="match status" value="1"/>
</dbReference>
<protein>
    <recommendedName>
        <fullName evidence="7">4-hydroxy-3-methylbut-2-en-1-yl diphosphate synthase (flavodoxin)</fullName>
        <ecNumber evidence="7">1.17.7.3</ecNumber>
    </recommendedName>
    <alternativeName>
        <fullName evidence="7">1-hydroxy-2-methyl-2-(E)-butenyl 4-diphosphate synthase</fullName>
    </alternativeName>
</protein>
<comment type="similarity">
    <text evidence="7">Belongs to the IspG family.</text>
</comment>
<feature type="binding site" evidence="7">
    <location>
        <position position="267"/>
    </location>
    <ligand>
        <name>[4Fe-4S] cluster</name>
        <dbReference type="ChEBI" id="CHEBI:49883"/>
    </ligand>
</feature>
<evidence type="ECO:0000259" key="8">
    <source>
        <dbReference type="Pfam" id="PF04551"/>
    </source>
</evidence>
<dbReference type="GO" id="GO:0046429">
    <property type="term" value="F:4-hydroxy-3-methylbut-2-en-1-yl diphosphate synthase activity (ferredoxin)"/>
    <property type="evidence" value="ECO:0007669"/>
    <property type="project" value="UniProtKB-UniRule"/>
</dbReference>
<dbReference type="EMBL" id="CP002400">
    <property type="protein sequence ID" value="ADU27152.1"/>
    <property type="molecule type" value="Genomic_DNA"/>
</dbReference>
<evidence type="ECO:0000256" key="7">
    <source>
        <dbReference type="HAMAP-Rule" id="MF_00159"/>
    </source>
</evidence>
<evidence type="ECO:0000256" key="6">
    <source>
        <dbReference type="ARBA" id="ARBA00023229"/>
    </source>
</evidence>
<dbReference type="PANTHER" id="PTHR30454">
    <property type="entry name" value="4-HYDROXY-3-METHYLBUT-2-EN-1-YL DIPHOSPHATE SYNTHASE"/>
    <property type="match status" value="1"/>
</dbReference>
<dbReference type="NCBIfam" id="TIGR00612">
    <property type="entry name" value="ispG_gcpE"/>
    <property type="match status" value="1"/>
</dbReference>
<evidence type="ECO:0000256" key="5">
    <source>
        <dbReference type="ARBA" id="ARBA00023014"/>
    </source>
</evidence>
<name>E6U8R7_ETHHY</name>
<feature type="binding site" evidence="7">
    <location>
        <position position="299"/>
    </location>
    <ligand>
        <name>[4Fe-4S] cluster</name>
        <dbReference type="ChEBI" id="CHEBI:49883"/>
    </ligand>
</feature>
<dbReference type="AlphaFoldDB" id="E6U8R7"/>
<dbReference type="InterPro" id="IPR058578">
    <property type="entry name" value="IspG_TIM"/>
</dbReference>
<evidence type="ECO:0000313" key="10">
    <source>
        <dbReference type="EMBL" id="ADU27152.1"/>
    </source>
</evidence>
<dbReference type="GO" id="GO:0051539">
    <property type="term" value="F:4 iron, 4 sulfur cluster binding"/>
    <property type="evidence" value="ECO:0007669"/>
    <property type="project" value="UniProtKB-UniRule"/>
</dbReference>
<dbReference type="NCBIfam" id="NF001540">
    <property type="entry name" value="PRK00366.1"/>
    <property type="match status" value="1"/>
</dbReference>
<dbReference type="Pfam" id="PF04551">
    <property type="entry name" value="GcpE"/>
    <property type="match status" value="1"/>
</dbReference>
<keyword evidence="3 7" id="KW-0560">Oxidoreductase</keyword>
<dbReference type="Proteomes" id="UP000001551">
    <property type="component" value="Chromosome"/>
</dbReference>
<dbReference type="GO" id="GO:0016114">
    <property type="term" value="P:terpenoid biosynthetic process"/>
    <property type="evidence" value="ECO:0007669"/>
    <property type="project" value="InterPro"/>
</dbReference>
<evidence type="ECO:0000259" key="9">
    <source>
        <dbReference type="Pfam" id="PF26540"/>
    </source>
</evidence>
<dbReference type="PIRSF" id="PIRSF004640">
    <property type="entry name" value="IspG"/>
    <property type="match status" value="1"/>
</dbReference>
<keyword evidence="5 7" id="KW-0411">Iron-sulfur</keyword>
<gene>
    <name evidence="7" type="primary">ispG</name>
    <name evidence="10" type="ordered locus">Ethha_1617</name>
</gene>
<comment type="pathway">
    <text evidence="7">Isoprenoid biosynthesis; isopentenyl diphosphate biosynthesis via DXP pathway; isopentenyl diphosphate from 1-deoxy-D-xylulose 5-phosphate: step 5/6.</text>
</comment>
<dbReference type="GO" id="GO:0019288">
    <property type="term" value="P:isopentenyl diphosphate biosynthetic process, methylerythritol 4-phosphate pathway"/>
    <property type="evidence" value="ECO:0007669"/>
    <property type="project" value="UniProtKB-UniRule"/>
</dbReference>
<dbReference type="EC" id="1.17.7.3" evidence="7"/>
<dbReference type="SUPFAM" id="SSF51717">
    <property type="entry name" value="Dihydropteroate synthetase-like"/>
    <property type="match status" value="1"/>
</dbReference>
<dbReference type="InterPro" id="IPR045854">
    <property type="entry name" value="NO2/SO3_Rdtase_4Fe4S_sf"/>
</dbReference>
<dbReference type="eggNOG" id="COG0821">
    <property type="taxonomic scope" value="Bacteria"/>
</dbReference>
<dbReference type="RefSeq" id="WP_013485507.1">
    <property type="nucleotide sequence ID" value="NC_014828.1"/>
</dbReference>
<feature type="binding site" evidence="7">
    <location>
        <position position="264"/>
    </location>
    <ligand>
        <name>[4Fe-4S] cluster</name>
        <dbReference type="ChEBI" id="CHEBI:49883"/>
    </ligand>
</feature>
<comment type="function">
    <text evidence="7">Converts 2C-methyl-D-erythritol 2,4-cyclodiphosphate (ME-2,4cPP) into 1-hydroxy-2-methyl-2-(E)-butenyl 4-diphosphate.</text>
</comment>
<dbReference type="GO" id="GO:0141197">
    <property type="term" value="F:4-hydroxy-3-methylbut-2-enyl-diphosphate synthase activity (flavodoxin)"/>
    <property type="evidence" value="ECO:0007669"/>
    <property type="project" value="UniProtKB-EC"/>
</dbReference>
<dbReference type="UniPathway" id="UPA00056">
    <property type="reaction ID" value="UER00096"/>
</dbReference>
<feature type="domain" description="IspG C-terminal" evidence="9">
    <location>
        <begin position="260"/>
        <end position="347"/>
    </location>
</feature>
<keyword evidence="4 7" id="KW-0408">Iron</keyword>
<feature type="domain" description="IspG TIM-barrel" evidence="8">
    <location>
        <begin position="6"/>
        <end position="245"/>
    </location>
</feature>
<evidence type="ECO:0000256" key="4">
    <source>
        <dbReference type="ARBA" id="ARBA00023004"/>
    </source>
</evidence>
<dbReference type="InterPro" id="IPR058579">
    <property type="entry name" value="IspG_C"/>
</dbReference>
<dbReference type="STRING" id="663278.Ethha_1617"/>
<keyword evidence="6 7" id="KW-0414">Isoprene biosynthesis</keyword>
<sequence>MKRRKTRQVRAGKVAIGGSAPVSVQSMLCAPARDVAANVEQARRLEQAGCEIVRVAVPDMDTVRLIPVLKEAVSMPVVADIHFDWRLALESAAAGVDKIRINPGNIGGDERVKAVAEACAARGIPIRIGVNGGSLEKPFLEKYGRATPQALVDSALYHAALLERYDFHDIVLSLKASDVPTMVEAYRLAAAACEYPLHLGVTEAGTERMGLVKSAVGLGALLMEGIGDTVRVSLTADPVREVRAAKDILTACGLRNEGAQLISCPTCGRTRIDIIGLAAKVEPLLASVKTPMKVAVMGCAVNGPGEARDADVGIAGGDGIGLLFKKGVVLRRVPESELLDALMAEVRAMDEQNRKDSEQQA</sequence>
<dbReference type="HAMAP" id="MF_00159">
    <property type="entry name" value="IspG"/>
    <property type="match status" value="1"/>
</dbReference>
<keyword evidence="11" id="KW-1185">Reference proteome</keyword>
<comment type="catalytic activity">
    <reaction evidence="7">
        <text>(2E)-4-hydroxy-3-methylbut-2-enyl diphosphate + oxidized [flavodoxin] + H2O + 2 H(+) = 2-C-methyl-D-erythritol 2,4-cyclic diphosphate + reduced [flavodoxin]</text>
        <dbReference type="Rhea" id="RHEA:43604"/>
        <dbReference type="Rhea" id="RHEA-COMP:10622"/>
        <dbReference type="Rhea" id="RHEA-COMP:10623"/>
        <dbReference type="ChEBI" id="CHEBI:15377"/>
        <dbReference type="ChEBI" id="CHEBI:15378"/>
        <dbReference type="ChEBI" id="CHEBI:57618"/>
        <dbReference type="ChEBI" id="CHEBI:58210"/>
        <dbReference type="ChEBI" id="CHEBI:58483"/>
        <dbReference type="ChEBI" id="CHEBI:128753"/>
        <dbReference type="EC" id="1.17.7.3"/>
    </reaction>
</comment>
<organism evidence="10 11">
    <name type="scientific">Ethanoligenens harbinense (strain DSM 18485 / JCM 12961 / CGMCC 1.5033 / YUAN-3)</name>
    <dbReference type="NCBI Taxonomy" id="663278"/>
    <lineage>
        <taxon>Bacteria</taxon>
        <taxon>Bacillati</taxon>
        <taxon>Bacillota</taxon>
        <taxon>Clostridia</taxon>
        <taxon>Eubacteriales</taxon>
        <taxon>Oscillospiraceae</taxon>
        <taxon>Ethanoligenens</taxon>
    </lineage>
</organism>
<dbReference type="InterPro" id="IPR016425">
    <property type="entry name" value="IspG_bac"/>
</dbReference>
<accession>E6U8R7</accession>
<evidence type="ECO:0000256" key="2">
    <source>
        <dbReference type="ARBA" id="ARBA00022723"/>
    </source>
</evidence>
<feature type="binding site" evidence="7">
    <location>
        <position position="306"/>
    </location>
    <ligand>
        <name>[4Fe-4S] cluster</name>
        <dbReference type="ChEBI" id="CHEBI:49883"/>
    </ligand>
</feature>
<dbReference type="InterPro" id="IPR004588">
    <property type="entry name" value="IspG_bac-typ"/>
</dbReference>
<dbReference type="Gene3D" id="3.30.413.10">
    <property type="entry name" value="Sulfite Reductase Hemoprotein, domain 1"/>
    <property type="match status" value="1"/>
</dbReference>
<dbReference type="Pfam" id="PF26540">
    <property type="entry name" value="GcpE_C"/>
    <property type="match status" value="1"/>
</dbReference>
<dbReference type="SUPFAM" id="SSF56014">
    <property type="entry name" value="Nitrite and sulphite reductase 4Fe-4S domain-like"/>
    <property type="match status" value="1"/>
</dbReference>
<keyword evidence="2 7" id="KW-0479">Metal-binding</keyword>
<keyword evidence="1 7" id="KW-0004">4Fe-4S</keyword>
<dbReference type="GO" id="GO:0005506">
    <property type="term" value="F:iron ion binding"/>
    <property type="evidence" value="ECO:0007669"/>
    <property type="project" value="InterPro"/>
</dbReference>
<dbReference type="InterPro" id="IPR011005">
    <property type="entry name" value="Dihydropteroate_synth-like_sf"/>
</dbReference>